<feature type="region of interest" description="Disordered" evidence="1">
    <location>
        <begin position="1"/>
        <end position="46"/>
    </location>
</feature>
<feature type="non-terminal residue" evidence="2">
    <location>
        <position position="1"/>
    </location>
</feature>
<dbReference type="AlphaFoldDB" id="A0A6J4SR25"/>
<proteinExistence type="predicted"/>
<dbReference type="EMBL" id="CADCVW010000060">
    <property type="protein sequence ID" value="CAA9502977.1"/>
    <property type="molecule type" value="Genomic_DNA"/>
</dbReference>
<gene>
    <name evidence="2" type="ORF">AVDCRST_MAG39-1488</name>
</gene>
<name>A0A6J4SR25_9SPHN</name>
<reference evidence="2" key="1">
    <citation type="submission" date="2020-02" db="EMBL/GenBank/DDBJ databases">
        <authorList>
            <person name="Meier V. D."/>
        </authorList>
    </citation>
    <scope>NUCLEOTIDE SEQUENCE</scope>
    <source>
        <strain evidence="2">AVDCRST_MAG39</strain>
    </source>
</reference>
<accession>A0A6J4SR25</accession>
<sequence>GPGSARGIPQAPPLDLARQVGAGRQPELARELGRQTDGPVGADGCV</sequence>
<feature type="non-terminal residue" evidence="2">
    <location>
        <position position="46"/>
    </location>
</feature>
<organism evidence="2">
    <name type="scientific">uncultured Sphingomonadaceae bacterium</name>
    <dbReference type="NCBI Taxonomy" id="169976"/>
    <lineage>
        <taxon>Bacteria</taxon>
        <taxon>Pseudomonadati</taxon>
        <taxon>Pseudomonadota</taxon>
        <taxon>Alphaproteobacteria</taxon>
        <taxon>Sphingomonadales</taxon>
        <taxon>Sphingomonadaceae</taxon>
        <taxon>environmental samples</taxon>
    </lineage>
</organism>
<evidence type="ECO:0000313" key="2">
    <source>
        <dbReference type="EMBL" id="CAA9502977.1"/>
    </source>
</evidence>
<evidence type="ECO:0000256" key="1">
    <source>
        <dbReference type="SAM" id="MobiDB-lite"/>
    </source>
</evidence>
<protein>
    <submittedName>
        <fullName evidence="2">Uncharacterized protein</fullName>
    </submittedName>
</protein>